<proteinExistence type="predicted"/>
<name>A0A974P213_9CAUL</name>
<accession>A0A974P213</accession>
<sequence length="118" mass="13809">MRDSYETYLYVSPVTWMIERRRDYRAFHPDVDQTKVFAEKQYSDFRWVAGIKTPFKEQQVNWKTGALVNSTIVNSLFYNPTTEPGELTLNLYPSRQMGETELGDGVLHRLLLTKALPM</sequence>
<protein>
    <submittedName>
        <fullName evidence="1">Uncharacterized protein</fullName>
    </submittedName>
</protein>
<organism evidence="1">
    <name type="scientific">Phenylobacterium glaciei</name>
    <dbReference type="NCBI Taxonomy" id="2803784"/>
    <lineage>
        <taxon>Bacteria</taxon>
        <taxon>Pseudomonadati</taxon>
        <taxon>Pseudomonadota</taxon>
        <taxon>Alphaproteobacteria</taxon>
        <taxon>Caulobacterales</taxon>
        <taxon>Caulobacteraceae</taxon>
        <taxon>Phenylobacterium</taxon>
    </lineage>
</organism>
<gene>
    <name evidence="1" type="ORF">JKL49_17535</name>
</gene>
<evidence type="ECO:0000313" key="1">
    <source>
        <dbReference type="EMBL" id="QQZ49020.1"/>
    </source>
</evidence>
<dbReference type="EMBL" id="CP068570">
    <property type="protein sequence ID" value="QQZ49020.1"/>
    <property type="molecule type" value="Genomic_DNA"/>
</dbReference>
<dbReference type="AlphaFoldDB" id="A0A974P213"/>
<reference evidence="1" key="1">
    <citation type="submission" date="2021-01" db="EMBL/GenBank/DDBJ databases">
        <title>Genome sequence of Phenylobacterium sp. 20VBR1 isolated from a valley glaceir, Ny-Alesund, Svalbard.</title>
        <authorList>
            <person name="Thomas F.A."/>
            <person name="Krishnan K.P."/>
            <person name="Sinha R.K."/>
        </authorList>
    </citation>
    <scope>NUCLEOTIDE SEQUENCE</scope>
    <source>
        <strain evidence="1">20VBR1</strain>
    </source>
</reference>